<dbReference type="RefSeq" id="WP_058183348.1">
    <property type="nucleotide sequence ID" value="NZ_LMTZ01000031.1"/>
</dbReference>
<reference evidence="1 2" key="1">
    <citation type="journal article" date="2015" name="Genome Announc.">
        <title>Draft Genome of the Euendolithic (true boring) Cyanobacterium Mastigocoleus testarum strain BC008.</title>
        <authorList>
            <person name="Guida B.S."/>
            <person name="Garcia-Pichel F."/>
        </authorList>
    </citation>
    <scope>NUCLEOTIDE SEQUENCE [LARGE SCALE GENOMIC DNA]</scope>
    <source>
        <strain evidence="1 2">BC008</strain>
    </source>
</reference>
<organism evidence="1 2">
    <name type="scientific">Mastigocoleus testarum BC008</name>
    <dbReference type="NCBI Taxonomy" id="371196"/>
    <lineage>
        <taxon>Bacteria</taxon>
        <taxon>Bacillati</taxon>
        <taxon>Cyanobacteriota</taxon>
        <taxon>Cyanophyceae</taxon>
        <taxon>Nostocales</taxon>
        <taxon>Hapalosiphonaceae</taxon>
        <taxon>Mastigocoleus</taxon>
    </lineage>
</organism>
<keyword evidence="2" id="KW-1185">Reference proteome</keyword>
<name>A0A0V7ZX98_9CYAN</name>
<accession>A0A0V7ZX98</accession>
<dbReference type="EMBL" id="LMTZ01000031">
    <property type="protein sequence ID" value="KST69229.1"/>
    <property type="molecule type" value="Genomic_DNA"/>
</dbReference>
<evidence type="ECO:0000313" key="1">
    <source>
        <dbReference type="EMBL" id="KST69229.1"/>
    </source>
</evidence>
<evidence type="ECO:0008006" key="3">
    <source>
        <dbReference type="Google" id="ProtNLM"/>
    </source>
</evidence>
<dbReference type="Proteomes" id="UP000053372">
    <property type="component" value="Unassembled WGS sequence"/>
</dbReference>
<sequence>MPFSLEWFFTAEELCGAIKEVENLPLMGVNPGLANPNDWQKIAFKGGSEPGVLNLTSWLQGKNGKNYCVVATWNNKNASLDESKFFATYTGVLSLLAERK</sequence>
<evidence type="ECO:0000313" key="2">
    <source>
        <dbReference type="Proteomes" id="UP000053372"/>
    </source>
</evidence>
<proteinExistence type="predicted"/>
<gene>
    <name evidence="1" type="ORF">BC008_03305</name>
</gene>
<comment type="caution">
    <text evidence="1">The sequence shown here is derived from an EMBL/GenBank/DDBJ whole genome shotgun (WGS) entry which is preliminary data.</text>
</comment>
<dbReference type="Gene3D" id="3.40.710.10">
    <property type="entry name" value="DD-peptidase/beta-lactamase superfamily"/>
    <property type="match status" value="1"/>
</dbReference>
<dbReference type="AlphaFoldDB" id="A0A0V7ZX98"/>
<dbReference type="SUPFAM" id="SSF56601">
    <property type="entry name" value="beta-lactamase/transpeptidase-like"/>
    <property type="match status" value="1"/>
</dbReference>
<dbReference type="InterPro" id="IPR012338">
    <property type="entry name" value="Beta-lactam/transpept-like"/>
</dbReference>
<protein>
    <recommendedName>
        <fullName evidence="3">Beta-lactamase-related domain-containing protein</fullName>
    </recommendedName>
</protein>